<dbReference type="STRING" id="46677.AWM79_08250"/>
<dbReference type="RefSeq" id="WP_017130171.1">
    <property type="nucleotide sequence ID" value="NZ_CP014135.1"/>
</dbReference>
<protein>
    <submittedName>
        <fullName evidence="1">Chemotaxis protein</fullName>
    </submittedName>
</protein>
<evidence type="ECO:0000313" key="1">
    <source>
        <dbReference type="EMBL" id="AMB85293.1"/>
    </source>
</evidence>
<accession>A0A0X1SZP4</accession>
<organism evidence="1 2">
    <name type="scientific">Pseudomonas agarici</name>
    <dbReference type="NCBI Taxonomy" id="46677"/>
    <lineage>
        <taxon>Bacteria</taxon>
        <taxon>Pseudomonadati</taxon>
        <taxon>Pseudomonadota</taxon>
        <taxon>Gammaproteobacteria</taxon>
        <taxon>Pseudomonadales</taxon>
        <taxon>Pseudomonadaceae</taxon>
        <taxon>Pseudomonas</taxon>
    </lineage>
</organism>
<gene>
    <name evidence="1" type="ORF">AWM79_08250</name>
</gene>
<dbReference type="KEGG" id="pagb:AWM79_08250"/>
<dbReference type="EMBL" id="CP014135">
    <property type="protein sequence ID" value="AMB85293.1"/>
    <property type="molecule type" value="Genomic_DNA"/>
</dbReference>
<sequence>MILEVAVILLALLWVGTLGMCLAYTRRRRQIAAQQAEGDALRDQRIKELARRVDNFQNGTVRMGEDLHELRAVVAPLPDKLARLEQRDPSTLSFAQAARLVGMGASVDELTQSCGLTQAEAELMSKLHRG</sequence>
<dbReference type="InterPro" id="IPR021244">
    <property type="entry name" value="DUF2802"/>
</dbReference>
<keyword evidence="2" id="KW-1185">Reference proteome</keyword>
<dbReference type="AlphaFoldDB" id="A0A0X1SZP4"/>
<evidence type="ECO:0000313" key="2">
    <source>
        <dbReference type="Proteomes" id="UP000063229"/>
    </source>
</evidence>
<name>A0A0X1SZP4_PSEAA</name>
<dbReference type="Pfam" id="PF10975">
    <property type="entry name" value="DUF2802"/>
    <property type="match status" value="1"/>
</dbReference>
<proteinExistence type="predicted"/>
<reference evidence="1 2" key="1">
    <citation type="submission" date="2016-01" db="EMBL/GenBank/DDBJ databases">
        <authorList>
            <person name="McClelland M."/>
            <person name="Jain A."/>
            <person name="Saraogi P."/>
            <person name="Mendelson R."/>
            <person name="Westerman R."/>
            <person name="SanMiguel P."/>
            <person name="Csonka L."/>
        </authorList>
    </citation>
    <scope>NUCLEOTIDE SEQUENCE [LARGE SCALE GENOMIC DNA]</scope>
    <source>
        <strain evidence="1 2">NCPPB 2472</strain>
    </source>
</reference>
<dbReference type="OrthoDB" id="7068231at2"/>
<dbReference type="Proteomes" id="UP000063229">
    <property type="component" value="Chromosome"/>
</dbReference>